<protein>
    <recommendedName>
        <fullName evidence="1">Cyclic nucleotide-binding domain-containing protein</fullName>
    </recommendedName>
</protein>
<dbReference type="GO" id="GO:0034236">
    <property type="term" value="F:protein kinase A catalytic subunit binding"/>
    <property type="evidence" value="ECO:0007669"/>
    <property type="project" value="TreeGrafter"/>
</dbReference>
<dbReference type="EMBL" id="PDSK01000074">
    <property type="protein sequence ID" value="PIE34841.1"/>
    <property type="molecule type" value="Genomic_DNA"/>
</dbReference>
<dbReference type="PANTHER" id="PTHR11635">
    <property type="entry name" value="CAMP-DEPENDENT PROTEIN KINASE REGULATORY CHAIN"/>
    <property type="match status" value="1"/>
</dbReference>
<dbReference type="InterPro" id="IPR014710">
    <property type="entry name" value="RmlC-like_jellyroll"/>
</dbReference>
<dbReference type="GO" id="GO:0004862">
    <property type="term" value="F:cAMP-dependent protein kinase inhibitor activity"/>
    <property type="evidence" value="ECO:0007669"/>
    <property type="project" value="TreeGrafter"/>
</dbReference>
<gene>
    <name evidence="2" type="ORF">CSA56_06570</name>
</gene>
<dbReference type="InterPro" id="IPR018490">
    <property type="entry name" value="cNMP-bd_dom_sf"/>
</dbReference>
<evidence type="ECO:0000259" key="1">
    <source>
        <dbReference type="PROSITE" id="PS50042"/>
    </source>
</evidence>
<dbReference type="InterPro" id="IPR000595">
    <property type="entry name" value="cNMP-bd_dom"/>
</dbReference>
<organism evidence="2 3">
    <name type="scientific">candidate division KSB3 bacterium</name>
    <dbReference type="NCBI Taxonomy" id="2044937"/>
    <lineage>
        <taxon>Bacteria</taxon>
        <taxon>candidate division KSB3</taxon>
    </lineage>
</organism>
<dbReference type="PRINTS" id="PR00103">
    <property type="entry name" value="CAMPKINASE"/>
</dbReference>
<dbReference type="InterPro" id="IPR050503">
    <property type="entry name" value="cAMP-dep_PK_reg_su-like"/>
</dbReference>
<dbReference type="PROSITE" id="PS00888">
    <property type="entry name" value="CNMP_BINDING_1"/>
    <property type="match status" value="1"/>
</dbReference>
<dbReference type="InterPro" id="IPR018488">
    <property type="entry name" value="cNMP-bd_CS"/>
</dbReference>
<dbReference type="GO" id="GO:0005829">
    <property type="term" value="C:cytosol"/>
    <property type="evidence" value="ECO:0007669"/>
    <property type="project" value="TreeGrafter"/>
</dbReference>
<name>A0A2G6KGP4_9BACT</name>
<dbReference type="Gene3D" id="1.25.40.10">
    <property type="entry name" value="Tetratricopeptide repeat domain"/>
    <property type="match status" value="1"/>
</dbReference>
<dbReference type="GO" id="GO:0030552">
    <property type="term" value="F:cAMP binding"/>
    <property type="evidence" value="ECO:0007669"/>
    <property type="project" value="TreeGrafter"/>
</dbReference>
<comment type="caution">
    <text evidence="2">The sequence shown here is derived from an EMBL/GenBank/DDBJ whole genome shotgun (WGS) entry which is preliminary data.</text>
</comment>
<dbReference type="SUPFAM" id="SSF51206">
    <property type="entry name" value="cAMP-binding domain-like"/>
    <property type="match status" value="2"/>
</dbReference>
<dbReference type="InterPro" id="IPR011990">
    <property type="entry name" value="TPR-like_helical_dom_sf"/>
</dbReference>
<dbReference type="PROSITE" id="PS50042">
    <property type="entry name" value="CNMP_BINDING_3"/>
    <property type="match status" value="2"/>
</dbReference>
<proteinExistence type="predicted"/>
<reference evidence="2 3" key="1">
    <citation type="submission" date="2017-10" db="EMBL/GenBank/DDBJ databases">
        <title>Novel microbial diversity and functional potential in the marine mammal oral microbiome.</title>
        <authorList>
            <person name="Dudek N.K."/>
            <person name="Sun C.L."/>
            <person name="Burstein D."/>
            <person name="Kantor R.S."/>
            <person name="Aliaga Goltsman D.S."/>
            <person name="Bik E.M."/>
            <person name="Thomas B.C."/>
            <person name="Banfield J.F."/>
            <person name="Relman D.A."/>
        </authorList>
    </citation>
    <scope>NUCLEOTIDE SEQUENCE [LARGE SCALE GENOMIC DNA]</scope>
    <source>
        <strain evidence="2">DOLJORAL78_47_16</strain>
    </source>
</reference>
<dbReference type="GO" id="GO:0005952">
    <property type="term" value="C:cAMP-dependent protein kinase complex"/>
    <property type="evidence" value="ECO:0007669"/>
    <property type="project" value="InterPro"/>
</dbReference>
<evidence type="ECO:0000313" key="3">
    <source>
        <dbReference type="Proteomes" id="UP000230821"/>
    </source>
</evidence>
<feature type="domain" description="Cyclic nucleotide-binding" evidence="1">
    <location>
        <begin position="271"/>
        <end position="385"/>
    </location>
</feature>
<dbReference type="PANTHER" id="PTHR11635:SF152">
    <property type="entry name" value="CAMP-DEPENDENT PROTEIN KINASE TYPE I REGULATORY SUBUNIT-RELATED"/>
    <property type="match status" value="1"/>
</dbReference>
<evidence type="ECO:0000313" key="2">
    <source>
        <dbReference type="EMBL" id="PIE34841.1"/>
    </source>
</evidence>
<dbReference type="Gene3D" id="2.60.120.10">
    <property type="entry name" value="Jelly Rolls"/>
    <property type="match status" value="2"/>
</dbReference>
<dbReference type="SMART" id="SM00100">
    <property type="entry name" value="cNMP"/>
    <property type="match status" value="2"/>
</dbReference>
<feature type="domain" description="Cyclic nucleotide-binding" evidence="1">
    <location>
        <begin position="140"/>
        <end position="260"/>
    </location>
</feature>
<accession>A0A2G6KGP4</accession>
<dbReference type="Proteomes" id="UP000230821">
    <property type="component" value="Unassembled WGS sequence"/>
</dbReference>
<sequence length="426" mass="48030">MAKHSDETVQQQQAIQKEVDYYKGIIAKMPQSSTFSINAHIKLGKLYRHLGKTQTALEEYAVAARTYTDKGELVKALAVNKMMTELTSEYEKASEAVNSLYFQHGDNIKSKPQTFKTSLSDKEEHREEAEIASHLKQNPLFACLNWTERQWVEENVTLYHFAPNTTVLQKGHEQEALFVILEGYVKIVIREDDTPERVLAILGPQDFFGEISLLQAYQSRASAIAEHACSIIEMPKTVIAALIKKHPSIAGTLRQSSTRRTLDMILSEIPLFKHLDGEERQKIAGFLSPLSVKQGTTIVAEGDTGDCMYLIKNGEVGVYTSLMLEDETGSTTEARQQELHLATLQTGDFFGEQALITNERRNATVIALKDLQLLRFSKPDLEVIVQTYPRIADILKQYHHQRTTDTMESLHMAFQRMITGDSPALP</sequence>
<dbReference type="AlphaFoldDB" id="A0A2G6KGP4"/>
<dbReference type="CDD" id="cd00038">
    <property type="entry name" value="CAP_ED"/>
    <property type="match status" value="2"/>
</dbReference>
<dbReference type="Pfam" id="PF00027">
    <property type="entry name" value="cNMP_binding"/>
    <property type="match status" value="2"/>
</dbReference>